<keyword evidence="2" id="KW-1133">Transmembrane helix</keyword>
<keyword evidence="2" id="KW-0472">Membrane</keyword>
<feature type="transmembrane region" description="Helical" evidence="2">
    <location>
        <begin position="12"/>
        <end position="32"/>
    </location>
</feature>
<reference evidence="4" key="1">
    <citation type="journal article" date="2011" name="J. Bacteriol.">
        <title>Complete genome sequence of NBRC 3288, a unique cellulose-nonproducing strain of Gluconacetobacter xylinus isolated from vinegar.</title>
        <authorList>
            <person name="Ogino H."/>
            <person name="Azuma Y."/>
            <person name="Hosoyama A."/>
            <person name="Nakazawa H."/>
            <person name="Matsutani M."/>
            <person name="Hasegawa A."/>
            <person name="Otsuyama K."/>
            <person name="Matsushita K."/>
            <person name="Fujita N."/>
            <person name="Shirai M."/>
        </authorList>
    </citation>
    <scope>NUCLEOTIDE SEQUENCE [LARGE SCALE GENOMIC DNA]</scope>
    <source>
        <strain evidence="4">NBRC 3288 / BCRC 11682 / LMG 1693</strain>
    </source>
</reference>
<name>G2I7E5_KOMMN</name>
<dbReference type="EMBL" id="AP012159">
    <property type="protein sequence ID" value="BAK84042.1"/>
    <property type="molecule type" value="Genomic_DNA"/>
</dbReference>
<gene>
    <name evidence="3" type="ordered locus">GLX_16300</name>
</gene>
<feature type="region of interest" description="Disordered" evidence="1">
    <location>
        <begin position="69"/>
        <end position="106"/>
    </location>
</feature>
<protein>
    <submittedName>
        <fullName evidence="3">Uncharacterized protein</fullName>
    </submittedName>
</protein>
<sequence length="106" mass="11716">MHCMPDVRPSGAWTLVRVIPFVMILSGVLPACASEREEQIRACKDDVFRLCFLDIPNEKLMSACLESKRERLSPRCRAQFEDDPPSATRSGQSGMPPASAAPATEH</sequence>
<accession>G2I7E5</accession>
<dbReference type="AlphaFoldDB" id="G2I7E5"/>
<dbReference type="KEGG" id="gxy:GLX_16300"/>
<dbReference type="STRING" id="634177.GLX_16300"/>
<dbReference type="HOGENOM" id="CLU_145244_1_1_5"/>
<evidence type="ECO:0000313" key="3">
    <source>
        <dbReference type="EMBL" id="BAK84042.1"/>
    </source>
</evidence>
<dbReference type="Proteomes" id="UP000009044">
    <property type="component" value="Chromosome"/>
</dbReference>
<dbReference type="PATRIC" id="fig|634177.7.peg.1861"/>
<organism evidence="3 4">
    <name type="scientific">Komagataeibacter medellinensis (strain NBRC 3288 / BCRC 11682 / LMG 1693 / Kondo 51)</name>
    <name type="common">Gluconacetobacter medellinensis</name>
    <dbReference type="NCBI Taxonomy" id="634177"/>
    <lineage>
        <taxon>Bacteria</taxon>
        <taxon>Pseudomonadati</taxon>
        <taxon>Pseudomonadota</taxon>
        <taxon>Alphaproteobacteria</taxon>
        <taxon>Acetobacterales</taxon>
        <taxon>Acetobacteraceae</taxon>
        <taxon>Komagataeibacter</taxon>
    </lineage>
</organism>
<evidence type="ECO:0000256" key="1">
    <source>
        <dbReference type="SAM" id="MobiDB-lite"/>
    </source>
</evidence>
<evidence type="ECO:0000313" key="4">
    <source>
        <dbReference type="Proteomes" id="UP000009044"/>
    </source>
</evidence>
<keyword evidence="2" id="KW-0812">Transmembrane</keyword>
<proteinExistence type="predicted"/>
<evidence type="ECO:0000256" key="2">
    <source>
        <dbReference type="SAM" id="Phobius"/>
    </source>
</evidence>